<evidence type="ECO:0000313" key="1">
    <source>
        <dbReference type="EMBL" id="JAD29934.1"/>
    </source>
</evidence>
<protein>
    <submittedName>
        <fullName evidence="1">Uncharacterized protein</fullName>
    </submittedName>
</protein>
<sequence length="23" mass="2458">MGDIRNLNSSTTVGGGYARMLED</sequence>
<proteinExistence type="predicted"/>
<organism evidence="1">
    <name type="scientific">Arundo donax</name>
    <name type="common">Giant reed</name>
    <name type="synonym">Donax arundinaceus</name>
    <dbReference type="NCBI Taxonomy" id="35708"/>
    <lineage>
        <taxon>Eukaryota</taxon>
        <taxon>Viridiplantae</taxon>
        <taxon>Streptophyta</taxon>
        <taxon>Embryophyta</taxon>
        <taxon>Tracheophyta</taxon>
        <taxon>Spermatophyta</taxon>
        <taxon>Magnoliopsida</taxon>
        <taxon>Liliopsida</taxon>
        <taxon>Poales</taxon>
        <taxon>Poaceae</taxon>
        <taxon>PACMAD clade</taxon>
        <taxon>Arundinoideae</taxon>
        <taxon>Arundineae</taxon>
        <taxon>Arundo</taxon>
    </lineage>
</organism>
<reference evidence="1" key="1">
    <citation type="submission" date="2014-09" db="EMBL/GenBank/DDBJ databases">
        <authorList>
            <person name="Magalhaes I.L.F."/>
            <person name="Oliveira U."/>
            <person name="Santos F.R."/>
            <person name="Vidigal T.H.D.A."/>
            <person name="Brescovit A.D."/>
            <person name="Santos A.J."/>
        </authorList>
    </citation>
    <scope>NUCLEOTIDE SEQUENCE</scope>
    <source>
        <tissue evidence="1">Shoot tissue taken approximately 20 cm above the soil surface</tissue>
    </source>
</reference>
<dbReference type="AlphaFoldDB" id="A0A0A8YSH1"/>
<dbReference type="EMBL" id="GBRH01267961">
    <property type="protein sequence ID" value="JAD29934.1"/>
    <property type="molecule type" value="Transcribed_RNA"/>
</dbReference>
<accession>A0A0A8YSH1</accession>
<reference evidence="1" key="2">
    <citation type="journal article" date="2015" name="Data Brief">
        <title>Shoot transcriptome of the giant reed, Arundo donax.</title>
        <authorList>
            <person name="Barrero R.A."/>
            <person name="Guerrero F.D."/>
            <person name="Moolhuijzen P."/>
            <person name="Goolsby J.A."/>
            <person name="Tidwell J."/>
            <person name="Bellgard S.E."/>
            <person name="Bellgard M.I."/>
        </authorList>
    </citation>
    <scope>NUCLEOTIDE SEQUENCE</scope>
    <source>
        <tissue evidence="1">Shoot tissue taken approximately 20 cm above the soil surface</tissue>
    </source>
</reference>
<name>A0A0A8YSH1_ARUDO</name>